<feature type="transmembrane region" description="Helical" evidence="1">
    <location>
        <begin position="271"/>
        <end position="295"/>
    </location>
</feature>
<evidence type="ECO:0000313" key="3">
    <source>
        <dbReference type="Proteomes" id="UP000027088"/>
    </source>
</evidence>
<sequence length="300" mass="35068">MQYFLTNFKGSEMNKRIITRVEPKYFTELTQEQILNSFESYVQKIENIKNNTKHYQVSQDEYFRVKANFANVTSLIEDLLTIPVYKFRDKTAKLFENFKLDSSLIMQFLCIDYTAKDLPTTAAYFEDGASKNSISYETSYVLSDTLFVTFVPLHEYQYVILSSAEVEIEQDSVMVSDIELADEVDTAEIDLGRIEEPQPAIEIIESNPQKDLELNKTTKEKELENVEFNPIQKMEEESVIYVTEYLPEVHVLEKHQKPIQHKYRNLPQSKWWIVASVFLTILLIALIVFAILVHLKLIKF</sequence>
<evidence type="ECO:0000313" key="2">
    <source>
        <dbReference type="EMBL" id="AIA29420.1"/>
    </source>
</evidence>
<organism evidence="2 3">
    <name type="scientific">Mycoplasmopsis californica</name>
    <dbReference type="NCBI Taxonomy" id="2113"/>
    <lineage>
        <taxon>Bacteria</taxon>
        <taxon>Bacillati</taxon>
        <taxon>Mycoplasmatota</taxon>
        <taxon>Mycoplasmoidales</taxon>
        <taxon>Metamycoplasmataceae</taxon>
        <taxon>Mycoplasmopsis</taxon>
    </lineage>
</organism>
<accession>A0A059XQV0</accession>
<dbReference type="EMBL" id="CP007521">
    <property type="protein sequence ID" value="AIA29420.1"/>
    <property type="molecule type" value="Genomic_DNA"/>
</dbReference>
<evidence type="ECO:0000256" key="1">
    <source>
        <dbReference type="SAM" id="Phobius"/>
    </source>
</evidence>
<keyword evidence="1" id="KW-1133">Transmembrane helix</keyword>
<dbReference type="AlphaFoldDB" id="A0A059XQV0"/>
<reference evidence="2 3" key="1">
    <citation type="journal article" date="2014" name="Genome Announc.">
        <title>Complete Genome Sequence of the Bovine Mastitis Pathogen Mycoplasma californicum Strain ST-6T (ATCC 33461T).</title>
        <authorList>
            <person name="Calcutt M.J."/>
            <person name="Foecking M.F."/>
            <person name="Fox L.K."/>
        </authorList>
    </citation>
    <scope>NUCLEOTIDE SEQUENCE [LARGE SCALE GENOMIC DNA]</scope>
    <source>
        <strain evidence="2 3">ST-6</strain>
    </source>
</reference>
<protein>
    <submittedName>
        <fullName evidence="2">Uncharacterized protein</fullName>
    </submittedName>
</protein>
<gene>
    <name evidence="2" type="ORF">MCFN_01380</name>
</gene>
<name>A0A059XQV0_9BACT</name>
<keyword evidence="1" id="KW-0812">Transmembrane</keyword>
<keyword evidence="1" id="KW-0472">Membrane</keyword>
<dbReference type="KEGG" id="mcr:MCFN_01380"/>
<keyword evidence="3" id="KW-1185">Reference proteome</keyword>
<dbReference type="Proteomes" id="UP000027088">
    <property type="component" value="Chromosome"/>
</dbReference>
<proteinExistence type="predicted"/>